<feature type="domain" description="Helix-turn-helix type 11" evidence="2">
    <location>
        <begin position="10"/>
        <end position="65"/>
    </location>
</feature>
<evidence type="ECO:0000259" key="2">
    <source>
        <dbReference type="Pfam" id="PF08279"/>
    </source>
</evidence>
<dbReference type="PANTHER" id="PTHR34580:SF3">
    <property type="entry name" value="PROTEIN PAFB"/>
    <property type="match status" value="1"/>
</dbReference>
<dbReference type="PROSITE" id="PS52050">
    <property type="entry name" value="WYL"/>
    <property type="match status" value="1"/>
</dbReference>
<sequence>MPAETSPTARALLALECIQSRPGVTAGGLAAALGVTERAARRYVAILREAGVPVESVRGPYGGYRLGRRHRPPPLVFTADEALGLVMAVLDGHHAADDPTAHVGSALGKIVRSLPERLSAQVEAVRRTTTAAPDRAAVRPDPGTTAALVEACAARRAVRIGYRSAAGSSGRELDVDPWALVVRHGRWYLLCWSHGAGARRAYRVDRIGHVVLLDAAVVPPEDLDPVRDLEVHLSVGWEFEVEVVVDAPAEVVPRWLPPAMGRVEAVDRDRARVLGSTSNPVWYAEQLVVLPVPYRIVRCPELREAARELGRRLAAAGEESGDRPGGGRPVADAT</sequence>
<evidence type="ECO:0000259" key="3">
    <source>
        <dbReference type="Pfam" id="PF13280"/>
    </source>
</evidence>
<dbReference type="PANTHER" id="PTHR34580">
    <property type="match status" value="1"/>
</dbReference>
<name>A0A6L9W252_9ACTN</name>
<dbReference type="InterPro" id="IPR036388">
    <property type="entry name" value="WH-like_DNA-bd_sf"/>
</dbReference>
<dbReference type="InterPro" id="IPR013196">
    <property type="entry name" value="HTH_11"/>
</dbReference>
<evidence type="ECO:0000313" key="5">
    <source>
        <dbReference type="Proteomes" id="UP000479241"/>
    </source>
</evidence>
<gene>
    <name evidence="4" type="ORF">GCU60_08595</name>
</gene>
<dbReference type="PIRSF" id="PIRSF016838">
    <property type="entry name" value="PafC"/>
    <property type="match status" value="1"/>
</dbReference>
<dbReference type="EMBL" id="JAAGWG010000010">
    <property type="protein sequence ID" value="NEK85819.1"/>
    <property type="molecule type" value="Genomic_DNA"/>
</dbReference>
<dbReference type="Pfam" id="PF08279">
    <property type="entry name" value="HTH_11"/>
    <property type="match status" value="1"/>
</dbReference>
<dbReference type="Pfam" id="PF13280">
    <property type="entry name" value="WYL"/>
    <property type="match status" value="1"/>
</dbReference>
<dbReference type="Gene3D" id="1.10.10.10">
    <property type="entry name" value="Winged helix-like DNA-binding domain superfamily/Winged helix DNA-binding domain"/>
    <property type="match status" value="1"/>
</dbReference>
<evidence type="ECO:0000313" key="4">
    <source>
        <dbReference type="EMBL" id="NEK85819.1"/>
    </source>
</evidence>
<evidence type="ECO:0000256" key="1">
    <source>
        <dbReference type="SAM" id="MobiDB-lite"/>
    </source>
</evidence>
<accession>A0A6L9W252</accession>
<feature type="domain" description="WYL" evidence="3">
    <location>
        <begin position="145"/>
        <end position="210"/>
    </location>
</feature>
<dbReference type="InterPro" id="IPR028349">
    <property type="entry name" value="PafC-like"/>
</dbReference>
<comment type="caution">
    <text evidence="4">The sequence shown here is derived from an EMBL/GenBank/DDBJ whole genome shotgun (WGS) entry which is preliminary data.</text>
</comment>
<dbReference type="InterPro" id="IPR026881">
    <property type="entry name" value="WYL_dom"/>
</dbReference>
<protein>
    <submittedName>
        <fullName evidence="4">WYL domain-containing protein</fullName>
    </submittedName>
</protein>
<dbReference type="AlphaFoldDB" id="A0A6L9W252"/>
<dbReference type="InterPro" id="IPR036390">
    <property type="entry name" value="WH_DNA-bd_sf"/>
</dbReference>
<dbReference type="Proteomes" id="UP000479241">
    <property type="component" value="Unassembled WGS sequence"/>
</dbReference>
<dbReference type="InterPro" id="IPR051534">
    <property type="entry name" value="CBASS_pafABC_assoc_protein"/>
</dbReference>
<feature type="region of interest" description="Disordered" evidence="1">
    <location>
        <begin position="314"/>
        <end position="334"/>
    </location>
</feature>
<reference evidence="4 5" key="1">
    <citation type="submission" date="2019-12" db="EMBL/GenBank/DDBJ databases">
        <title>the WGS of Blastococcus saxobsidens 67B17.</title>
        <authorList>
            <person name="Jiang Z."/>
        </authorList>
    </citation>
    <scope>NUCLEOTIDE SEQUENCE [LARGE SCALE GENOMIC DNA]</scope>
    <source>
        <strain evidence="4 5">67B17</strain>
    </source>
</reference>
<dbReference type="SUPFAM" id="SSF46785">
    <property type="entry name" value="Winged helix' DNA-binding domain"/>
    <property type="match status" value="1"/>
</dbReference>
<proteinExistence type="predicted"/>
<dbReference type="RefSeq" id="WP_163204197.1">
    <property type="nucleotide sequence ID" value="NZ_JAAGWG010000010.1"/>
</dbReference>
<organism evidence="4 5">
    <name type="scientific">Blastococcus saxobsidens</name>
    <dbReference type="NCBI Taxonomy" id="138336"/>
    <lineage>
        <taxon>Bacteria</taxon>
        <taxon>Bacillati</taxon>
        <taxon>Actinomycetota</taxon>
        <taxon>Actinomycetes</taxon>
        <taxon>Geodermatophilales</taxon>
        <taxon>Geodermatophilaceae</taxon>
        <taxon>Blastococcus</taxon>
    </lineage>
</organism>